<organism evidence="2">
    <name type="scientific">Neobodo designis</name>
    <name type="common">Flagellated protozoan</name>
    <name type="synonym">Bodo designis</name>
    <dbReference type="NCBI Taxonomy" id="312471"/>
    <lineage>
        <taxon>Eukaryota</taxon>
        <taxon>Discoba</taxon>
        <taxon>Euglenozoa</taxon>
        <taxon>Kinetoplastea</taxon>
        <taxon>Metakinetoplastina</taxon>
        <taxon>Neobodonida</taxon>
        <taxon>Neobodo</taxon>
    </lineage>
</organism>
<dbReference type="EMBL" id="HBGF01000654">
    <property type="protein sequence ID" value="CAD9088542.1"/>
    <property type="molecule type" value="Transcribed_RNA"/>
</dbReference>
<accession>A0A7S1PM90</accession>
<evidence type="ECO:0000256" key="1">
    <source>
        <dbReference type="SAM" id="MobiDB-lite"/>
    </source>
</evidence>
<feature type="region of interest" description="Disordered" evidence="1">
    <location>
        <begin position="60"/>
        <end position="87"/>
    </location>
</feature>
<gene>
    <name evidence="2" type="ORF">NDES1114_LOCUS492</name>
</gene>
<name>A0A7S1PM90_NEODS</name>
<protein>
    <submittedName>
        <fullName evidence="2">Uncharacterized protein</fullName>
    </submittedName>
</protein>
<evidence type="ECO:0000313" key="2">
    <source>
        <dbReference type="EMBL" id="CAD9088542.1"/>
    </source>
</evidence>
<dbReference type="AlphaFoldDB" id="A0A7S1PM90"/>
<proteinExistence type="predicted"/>
<sequence length="134" mass="14614">MGCRHSAPLRPTSENHVANEPVAEMTAVRVGEPYTFRDHWRAAGMDARFPDGYGCMPTAPAKPFGTATSRPPTPSTRESGLIAPLPVPPLMLDAATSPTLPRVTGALQKSIRGSRVRWPLWRLPRFDRDPSPSS</sequence>
<reference evidence="2" key="1">
    <citation type="submission" date="2021-01" db="EMBL/GenBank/DDBJ databases">
        <authorList>
            <person name="Corre E."/>
            <person name="Pelletier E."/>
            <person name="Niang G."/>
            <person name="Scheremetjew M."/>
            <person name="Finn R."/>
            <person name="Kale V."/>
            <person name="Holt S."/>
            <person name="Cochrane G."/>
            <person name="Meng A."/>
            <person name="Brown T."/>
            <person name="Cohen L."/>
        </authorList>
    </citation>
    <scope>NUCLEOTIDE SEQUENCE</scope>
    <source>
        <strain evidence="2">CCAP 1951/1</strain>
    </source>
</reference>